<accession>A0A1G7LF52</accession>
<reference evidence="2" key="1">
    <citation type="submission" date="2016-10" db="EMBL/GenBank/DDBJ databases">
        <authorList>
            <person name="Varghese N."/>
            <person name="Submissions S."/>
        </authorList>
    </citation>
    <scope>NUCLEOTIDE SEQUENCE [LARGE SCALE GENOMIC DNA]</scope>
    <source>
        <strain evidence="2">DSM 44526</strain>
    </source>
</reference>
<dbReference type="OrthoDB" id="3078420at2"/>
<dbReference type="InterPro" id="IPR029062">
    <property type="entry name" value="Class_I_gatase-like"/>
</dbReference>
<dbReference type="Proteomes" id="UP000198863">
    <property type="component" value="Unassembled WGS sequence"/>
</dbReference>
<dbReference type="RefSeq" id="WP_091056946.1">
    <property type="nucleotide sequence ID" value="NZ_FNCF01000001.1"/>
</dbReference>
<keyword evidence="2" id="KW-1185">Reference proteome</keyword>
<dbReference type="AlphaFoldDB" id="A0A1G7LF52"/>
<sequence>MSIHLVGGGPDTTPAGAVAPFRAELPGRPRVGVALAGSPVVGRCWLPAYARVVGGDCVLLPLRPGRPFDVRGLAGLDALVVGGGRTPRYLDGLAGAAGPVGELVRAGLPYLGFSAGAMVTPVDALAGGWRQQGRAVCPEEWSEGLEELTTRPGLGLLPFPVDVHTAQAGTLGRTVAVVPADRAVAVGIDEGTCLSLPVDAADPDAGAVSGTGAVWTARGGDGGPLVSRRTAD</sequence>
<name>A0A1G7LF52_9ACTN</name>
<evidence type="ECO:0000313" key="1">
    <source>
        <dbReference type="EMBL" id="SDF48118.1"/>
    </source>
</evidence>
<evidence type="ECO:0000313" key="2">
    <source>
        <dbReference type="Proteomes" id="UP000198863"/>
    </source>
</evidence>
<gene>
    <name evidence="1" type="ORF">SAMN05660324_0241</name>
</gene>
<dbReference type="Gene3D" id="3.40.50.880">
    <property type="match status" value="1"/>
</dbReference>
<organism evidence="1 2">
    <name type="scientific">Klenkia brasiliensis</name>
    <dbReference type="NCBI Taxonomy" id="333142"/>
    <lineage>
        <taxon>Bacteria</taxon>
        <taxon>Bacillati</taxon>
        <taxon>Actinomycetota</taxon>
        <taxon>Actinomycetes</taxon>
        <taxon>Geodermatophilales</taxon>
        <taxon>Geodermatophilaceae</taxon>
        <taxon>Klenkia</taxon>
    </lineage>
</organism>
<dbReference type="EMBL" id="FNCF01000001">
    <property type="protein sequence ID" value="SDF48118.1"/>
    <property type="molecule type" value="Genomic_DNA"/>
</dbReference>
<dbReference type="SUPFAM" id="SSF52317">
    <property type="entry name" value="Class I glutamine amidotransferase-like"/>
    <property type="match status" value="1"/>
</dbReference>
<protein>
    <submittedName>
        <fullName evidence="1">Cyanophycinase</fullName>
    </submittedName>
</protein>
<proteinExistence type="predicted"/>